<gene>
    <name evidence="2" type="ORF">PF006_g20747</name>
    <name evidence="1" type="ORF">PF011_g20633</name>
</gene>
<evidence type="ECO:0000313" key="4">
    <source>
        <dbReference type="Proteomes" id="UP000460718"/>
    </source>
</evidence>
<dbReference type="Proteomes" id="UP000460718">
    <property type="component" value="Unassembled WGS sequence"/>
</dbReference>
<name>A0A6A3ISI6_9STRA</name>
<proteinExistence type="predicted"/>
<sequence length="71" mass="8397">MVQVLQQRGRKKYHFLILLSNQKNLGYSAEDERKQPVKAWSVVTVCISSWKQEYLERRRNFVLTWTGGIAL</sequence>
<dbReference type="Proteomes" id="UP000440732">
    <property type="component" value="Unassembled WGS sequence"/>
</dbReference>
<evidence type="ECO:0000313" key="3">
    <source>
        <dbReference type="Proteomes" id="UP000440732"/>
    </source>
</evidence>
<protein>
    <submittedName>
        <fullName evidence="1">Uncharacterized protein</fullName>
    </submittedName>
</protein>
<accession>A0A6A3ISI6</accession>
<reference evidence="1 4" key="1">
    <citation type="submission" date="2018-09" db="EMBL/GenBank/DDBJ databases">
        <title>Genomic investigation of the strawberry pathogen Phytophthora fragariae indicates pathogenicity is determined by transcriptional variation in three key races.</title>
        <authorList>
            <person name="Adams T.M."/>
            <person name="Armitage A.D."/>
            <person name="Sobczyk M.K."/>
            <person name="Bates H.J."/>
            <person name="Dunwell J.M."/>
            <person name="Nellist C.F."/>
            <person name="Harrison R.J."/>
        </authorList>
    </citation>
    <scope>NUCLEOTIDE SEQUENCE [LARGE SCALE GENOMIC DNA]</scope>
    <source>
        <strain evidence="2 3">NOV-5</strain>
        <strain evidence="1 4">SCRP245</strain>
    </source>
</reference>
<comment type="caution">
    <text evidence="1">The sequence shown here is derived from an EMBL/GenBank/DDBJ whole genome shotgun (WGS) entry which is preliminary data.</text>
</comment>
<organism evidence="1 4">
    <name type="scientific">Phytophthora fragariae</name>
    <dbReference type="NCBI Taxonomy" id="53985"/>
    <lineage>
        <taxon>Eukaryota</taxon>
        <taxon>Sar</taxon>
        <taxon>Stramenopiles</taxon>
        <taxon>Oomycota</taxon>
        <taxon>Peronosporomycetes</taxon>
        <taxon>Peronosporales</taxon>
        <taxon>Peronosporaceae</taxon>
        <taxon>Phytophthora</taxon>
    </lineage>
</organism>
<evidence type="ECO:0000313" key="2">
    <source>
        <dbReference type="EMBL" id="KAE9109044.1"/>
    </source>
</evidence>
<dbReference type="EMBL" id="QXGA01001841">
    <property type="protein sequence ID" value="KAE9109044.1"/>
    <property type="molecule type" value="Genomic_DNA"/>
</dbReference>
<dbReference type="EMBL" id="QXFW01001866">
    <property type="protein sequence ID" value="KAE8984827.1"/>
    <property type="molecule type" value="Genomic_DNA"/>
</dbReference>
<evidence type="ECO:0000313" key="1">
    <source>
        <dbReference type="EMBL" id="KAE8984827.1"/>
    </source>
</evidence>
<dbReference type="AlphaFoldDB" id="A0A6A3ISI6"/>